<dbReference type="InterPro" id="IPR002575">
    <property type="entry name" value="Aminoglycoside_PTrfase"/>
</dbReference>
<dbReference type="EMBL" id="QWIK01001509">
    <property type="protein sequence ID" value="RMX94194.1"/>
    <property type="molecule type" value="Genomic_DNA"/>
</dbReference>
<evidence type="ECO:0000313" key="5">
    <source>
        <dbReference type="EMBL" id="RMY13049.1"/>
    </source>
</evidence>
<evidence type="ECO:0000313" key="9">
    <source>
        <dbReference type="Proteomes" id="UP000281245"/>
    </source>
</evidence>
<dbReference type="VEuPathDB" id="FungiDB:BTJ68_10558"/>
<evidence type="ECO:0000313" key="7">
    <source>
        <dbReference type="Proteomes" id="UP000271337"/>
    </source>
</evidence>
<name>A0A3M6ZD57_HORWE</name>
<protein>
    <recommendedName>
        <fullName evidence="2">Aminoglycoside phosphotransferase domain-containing protein</fullName>
    </recommendedName>
</protein>
<evidence type="ECO:0000313" key="10">
    <source>
        <dbReference type="Proteomes" id="UP000282582"/>
    </source>
</evidence>
<dbReference type="InterPro" id="IPR011009">
    <property type="entry name" value="Kinase-like_dom_sf"/>
</dbReference>
<evidence type="ECO:0000313" key="3">
    <source>
        <dbReference type="EMBL" id="RMX77765.1"/>
    </source>
</evidence>
<dbReference type="Proteomes" id="UP000282582">
    <property type="component" value="Unassembled WGS sequence"/>
</dbReference>
<proteinExistence type="predicted"/>
<evidence type="ECO:0000313" key="8">
    <source>
        <dbReference type="Proteomes" id="UP000276864"/>
    </source>
</evidence>
<dbReference type="OrthoDB" id="2906425at2759"/>
<comment type="caution">
    <text evidence="5">The sequence shown here is derived from an EMBL/GenBank/DDBJ whole genome shotgun (WGS) entry which is preliminary data.</text>
</comment>
<dbReference type="AlphaFoldDB" id="A0A3M6ZD57"/>
<dbReference type="InterPro" id="IPR051678">
    <property type="entry name" value="AGP_Transferase"/>
</dbReference>
<reference evidence="7 8" key="1">
    <citation type="journal article" date="2018" name="BMC Genomics">
        <title>Genomic evidence for intraspecific hybridization in a clonal and extremely halotolerant yeast.</title>
        <authorList>
            <person name="Gostincar C."/>
            <person name="Stajich J.E."/>
            <person name="Zupancic J."/>
            <person name="Zalar P."/>
            <person name="Gunde-Cimerman N."/>
        </authorList>
    </citation>
    <scope>NUCLEOTIDE SEQUENCE [LARGE SCALE GENOMIC DNA]</scope>
    <source>
        <strain evidence="6 8">EXF-6651</strain>
        <strain evidence="4 10">EXF-6654</strain>
        <strain evidence="3 9">EXF-6656</strain>
        <strain evidence="5 7">EXF-6669</strain>
    </source>
</reference>
<dbReference type="PANTHER" id="PTHR21310">
    <property type="entry name" value="AMINOGLYCOSIDE PHOSPHOTRANSFERASE-RELATED-RELATED"/>
    <property type="match status" value="1"/>
</dbReference>
<dbReference type="EMBL" id="QWIL01000798">
    <property type="protein sequence ID" value="RMY13049.1"/>
    <property type="molecule type" value="Genomic_DNA"/>
</dbReference>
<feature type="compositionally biased region" description="Acidic residues" evidence="1">
    <location>
        <begin position="388"/>
        <end position="403"/>
    </location>
</feature>
<dbReference type="EMBL" id="QWIM01000710">
    <property type="protein sequence ID" value="RMY31665.1"/>
    <property type="molecule type" value="Genomic_DNA"/>
</dbReference>
<sequence length="403" mass="46515">MGSSTGSRPDSDSERSWRSKEYPQLDLNYGALRHIANYYLPGGHGKCMFIDKVGRGTYHEIRLLEFDDGWTCIGRFTRDLQESVTIAESELATREHVRKHTTIPVPETYYINLDPTNAVGAPFVLMEHIDGHTLADMWPALKTDYRLAVLSDIAKVLAQMARLRFNAIGSLKMGGVVGYMQNPTIPDHLPGRGPFVSLKDYMLSFLPDDSDRPQDVKALYPATREEITRFCHAREGTEILSAPYWLLHGDFDSQNMLFIWESPATPPRLSGIIDWDFSRTAPLYHLCEYPRFILDNDTEIGLYRENRLLRKEFVRMLAQNFPKHSHERRLVRECFRYKTFALNGFESVFATGTWAEKFEKMLVRDYLRQLQNLREGRKSLPPYNWGDDSPELDSELESNDEDA</sequence>
<evidence type="ECO:0000313" key="4">
    <source>
        <dbReference type="EMBL" id="RMX94194.1"/>
    </source>
</evidence>
<dbReference type="Proteomes" id="UP000276864">
    <property type="component" value="Unassembled WGS sequence"/>
</dbReference>
<feature type="region of interest" description="Disordered" evidence="1">
    <location>
        <begin position="380"/>
        <end position="403"/>
    </location>
</feature>
<dbReference type="EMBL" id="QWIJ01000915">
    <property type="protein sequence ID" value="RMX77765.1"/>
    <property type="molecule type" value="Genomic_DNA"/>
</dbReference>
<accession>A0A3M6ZD57</accession>
<dbReference type="PANTHER" id="PTHR21310:SF15">
    <property type="entry name" value="AMINOGLYCOSIDE PHOSPHOTRANSFERASE DOMAIN-CONTAINING PROTEIN"/>
    <property type="match status" value="1"/>
</dbReference>
<organism evidence="5 7">
    <name type="scientific">Hortaea werneckii</name>
    <name type="common">Black yeast</name>
    <name type="synonym">Cladosporium werneckii</name>
    <dbReference type="NCBI Taxonomy" id="91943"/>
    <lineage>
        <taxon>Eukaryota</taxon>
        <taxon>Fungi</taxon>
        <taxon>Dikarya</taxon>
        <taxon>Ascomycota</taxon>
        <taxon>Pezizomycotina</taxon>
        <taxon>Dothideomycetes</taxon>
        <taxon>Dothideomycetidae</taxon>
        <taxon>Mycosphaerellales</taxon>
        <taxon>Teratosphaeriaceae</taxon>
        <taxon>Hortaea</taxon>
    </lineage>
</organism>
<evidence type="ECO:0000256" key="1">
    <source>
        <dbReference type="SAM" id="MobiDB-lite"/>
    </source>
</evidence>
<gene>
    <name evidence="6" type="ORF">D0866_07142</name>
    <name evidence="5" type="ORF">D0867_07582</name>
    <name evidence="4" type="ORF">D0868_12430</name>
    <name evidence="3" type="ORF">D0869_09624</name>
</gene>
<dbReference type="Gene3D" id="3.90.1200.10">
    <property type="match status" value="1"/>
</dbReference>
<dbReference type="Proteomes" id="UP000271337">
    <property type="component" value="Unassembled WGS sequence"/>
</dbReference>
<feature type="domain" description="Aminoglycoside phosphotransferase" evidence="2">
    <location>
        <begin position="83"/>
        <end position="284"/>
    </location>
</feature>
<dbReference type="SUPFAM" id="SSF56112">
    <property type="entry name" value="Protein kinase-like (PK-like)"/>
    <property type="match status" value="1"/>
</dbReference>
<evidence type="ECO:0000313" key="6">
    <source>
        <dbReference type="EMBL" id="RMY31665.1"/>
    </source>
</evidence>
<dbReference type="Pfam" id="PF01636">
    <property type="entry name" value="APH"/>
    <property type="match status" value="1"/>
</dbReference>
<dbReference type="Proteomes" id="UP000281245">
    <property type="component" value="Unassembled WGS sequence"/>
</dbReference>
<evidence type="ECO:0000259" key="2">
    <source>
        <dbReference type="Pfam" id="PF01636"/>
    </source>
</evidence>